<feature type="transmembrane region" description="Helical" evidence="1">
    <location>
        <begin position="7"/>
        <end position="25"/>
    </location>
</feature>
<protein>
    <recommendedName>
        <fullName evidence="3">Integral membrane protein</fullName>
    </recommendedName>
</protein>
<dbReference type="AlphaFoldDB" id="A0AB39YFR5"/>
<proteinExistence type="predicted"/>
<keyword evidence="1" id="KW-0812">Transmembrane</keyword>
<evidence type="ECO:0008006" key="3">
    <source>
        <dbReference type="Google" id="ProtNLM"/>
    </source>
</evidence>
<reference evidence="2" key="1">
    <citation type="submission" date="2024-08" db="EMBL/GenBank/DDBJ databases">
        <authorList>
            <person name="Yu S.T."/>
        </authorList>
    </citation>
    <scope>NUCLEOTIDE SEQUENCE</scope>
    <source>
        <strain evidence="2">R33</strain>
    </source>
</reference>
<evidence type="ECO:0000256" key="1">
    <source>
        <dbReference type="SAM" id="Phobius"/>
    </source>
</evidence>
<gene>
    <name evidence="2" type="ORF">AB5J51_32760</name>
</gene>
<organism evidence="2">
    <name type="scientific">Streptomyces sp. R33</name>
    <dbReference type="NCBI Taxonomy" id="3238629"/>
    <lineage>
        <taxon>Bacteria</taxon>
        <taxon>Bacillati</taxon>
        <taxon>Actinomycetota</taxon>
        <taxon>Actinomycetes</taxon>
        <taxon>Kitasatosporales</taxon>
        <taxon>Streptomycetaceae</taxon>
        <taxon>Streptomyces</taxon>
    </lineage>
</organism>
<accession>A0AB39YFR5</accession>
<sequence>MTGSVKAMAVMTFASLVAVATYSVALGSNGWLWFAWVVLGLLTAGMAASRKT</sequence>
<name>A0AB39YFR5_9ACTN</name>
<feature type="transmembrane region" description="Helical" evidence="1">
    <location>
        <begin position="31"/>
        <end position="49"/>
    </location>
</feature>
<evidence type="ECO:0000313" key="2">
    <source>
        <dbReference type="EMBL" id="XDV67357.1"/>
    </source>
</evidence>
<dbReference type="RefSeq" id="WP_166663198.1">
    <property type="nucleotide sequence ID" value="NZ_CP165727.1"/>
</dbReference>
<dbReference type="EMBL" id="CP165727">
    <property type="protein sequence ID" value="XDV67357.1"/>
    <property type="molecule type" value="Genomic_DNA"/>
</dbReference>
<keyword evidence="1" id="KW-0472">Membrane</keyword>
<keyword evidence="1" id="KW-1133">Transmembrane helix</keyword>